<evidence type="ECO:0000256" key="1">
    <source>
        <dbReference type="SAM" id="MobiDB-lite"/>
    </source>
</evidence>
<dbReference type="RefSeq" id="XP_042607890.1">
    <property type="nucleotide sequence ID" value="XM_042751956.1"/>
</dbReference>
<feature type="compositionally biased region" description="Basic and acidic residues" evidence="1">
    <location>
        <begin position="133"/>
        <end position="148"/>
    </location>
</feature>
<dbReference type="Pfam" id="PF24874">
    <property type="entry name" value="Piezo_THU9_anchor"/>
    <property type="match status" value="1"/>
</dbReference>
<organism evidence="5">
    <name type="scientific">Cyprinus carpio</name>
    <name type="common">Common carp</name>
    <dbReference type="NCBI Taxonomy" id="7962"/>
    <lineage>
        <taxon>Eukaryota</taxon>
        <taxon>Metazoa</taxon>
        <taxon>Chordata</taxon>
        <taxon>Craniata</taxon>
        <taxon>Vertebrata</taxon>
        <taxon>Euteleostomi</taxon>
        <taxon>Actinopterygii</taxon>
        <taxon>Neopterygii</taxon>
        <taxon>Teleostei</taxon>
        <taxon>Ostariophysi</taxon>
        <taxon>Cypriniformes</taxon>
        <taxon>Cyprinidae</taxon>
        <taxon>Cyprininae</taxon>
        <taxon>Cyprinus</taxon>
    </lineage>
</organism>
<dbReference type="InterPro" id="IPR027272">
    <property type="entry name" value="Piezo"/>
</dbReference>
<sequence>MVCYLVIILNHMISASVATLVLPILIFLWAMLSVPRPSKRFWMTAIVYTEVTIVFKYFFQFGFFPFNQSIELDKSKPFHPPNIIGVEKKEGYVHYDLIQLLALFFHRSILKCYGLWDEDEPRSGGQTAMSQHTDADSREKEKEKEKSPTHTRLHSSSAVRRQSSSVSQRSARSKAGSSGTRTSLRSLSAQQKSRKQLIIEKLREQIIKAKRFTVKTILDIYIPIRQFFYNLIHPEYSAVTDVYVLMFLADTVDFIIIVFGFWAFGKHSAAADITSSLSEDQVPEAFLVMVLIQFGTMVVDRALYLRKTVMGKVIFQVILVFGIHFWMFFILPGVTERRFSQNTVAQLWYFVKCIYFGLSAYQIRCGYPHVLGNFLTKSYNYLNLFLFQG</sequence>
<feature type="domain" description="Piezo THU9 and anchor" evidence="4">
    <location>
        <begin position="240"/>
        <end position="388"/>
    </location>
</feature>
<feature type="transmembrane region" description="Helical" evidence="2">
    <location>
        <begin position="41"/>
        <end position="59"/>
    </location>
</feature>
<dbReference type="InterPro" id="IPR056768">
    <property type="entry name" value="THU_Piezo"/>
</dbReference>
<proteinExistence type="predicted"/>
<evidence type="ECO:0000259" key="3">
    <source>
        <dbReference type="Pfam" id="PF23188"/>
    </source>
</evidence>
<dbReference type="GO" id="GO:0016020">
    <property type="term" value="C:membrane"/>
    <property type="evidence" value="ECO:0007669"/>
    <property type="project" value="InterPro"/>
</dbReference>
<feature type="domain" description="Piezo transmembrane helical unit" evidence="3">
    <location>
        <begin position="1"/>
        <end position="117"/>
    </location>
</feature>
<gene>
    <name evidence="5" type="primary">LOC109061268</name>
</gene>
<feature type="region of interest" description="Disordered" evidence="1">
    <location>
        <begin position="120"/>
        <end position="188"/>
    </location>
</feature>
<accession>A0A9Q9XTU3</accession>
<dbReference type="OrthoDB" id="303066at2759"/>
<protein>
    <submittedName>
        <fullName evidence="5">Piezo-type mechanosensitive ion channel component 2-like</fullName>
    </submittedName>
</protein>
<feature type="transmembrane region" description="Helical" evidence="2">
    <location>
        <begin position="7"/>
        <end position="29"/>
    </location>
</feature>
<dbReference type="GO" id="GO:0008381">
    <property type="term" value="F:mechanosensitive monoatomic ion channel activity"/>
    <property type="evidence" value="ECO:0007669"/>
    <property type="project" value="InterPro"/>
</dbReference>
<feature type="transmembrane region" description="Helical" evidence="2">
    <location>
        <begin position="347"/>
        <end position="367"/>
    </location>
</feature>
<dbReference type="PANTHER" id="PTHR47049:SF6">
    <property type="entry name" value="PIEZO-TYPE MECHANOSENSITIVE ION CHANNEL COMPONENT"/>
    <property type="match status" value="1"/>
</dbReference>
<feature type="transmembrane region" description="Helical" evidence="2">
    <location>
        <begin position="313"/>
        <end position="335"/>
    </location>
</feature>
<dbReference type="Proteomes" id="UP001155660">
    <property type="component" value="Chromosome B24"/>
</dbReference>
<keyword evidence="2" id="KW-1133">Transmembrane helix</keyword>
<feature type="transmembrane region" description="Helical" evidence="2">
    <location>
        <begin position="242"/>
        <end position="265"/>
    </location>
</feature>
<evidence type="ECO:0000313" key="5">
    <source>
        <dbReference type="RefSeq" id="XP_042607890.1"/>
    </source>
</evidence>
<dbReference type="KEGG" id="ccar:109061268"/>
<dbReference type="Pfam" id="PF23188">
    <property type="entry name" value="THU_Piezo1"/>
    <property type="match status" value="1"/>
</dbReference>
<reference evidence="5" key="1">
    <citation type="submission" date="2025-08" db="UniProtKB">
        <authorList>
            <consortium name="RefSeq"/>
        </authorList>
    </citation>
    <scope>IDENTIFICATION</scope>
    <source>
        <tissue evidence="5">Muscle</tissue>
    </source>
</reference>
<keyword evidence="2" id="KW-0812">Transmembrane</keyword>
<dbReference type="PANTHER" id="PTHR47049">
    <property type="entry name" value="PIEZO-TYPE MECHANOSENSITIVE ION CHANNEL HOMOLOG"/>
    <property type="match status" value="1"/>
</dbReference>
<dbReference type="GeneID" id="109061268"/>
<keyword evidence="2" id="KW-0472">Membrane</keyword>
<evidence type="ECO:0000256" key="2">
    <source>
        <dbReference type="SAM" id="Phobius"/>
    </source>
</evidence>
<name>A0A9Q9XTU3_CYPCA</name>
<dbReference type="AlphaFoldDB" id="A0A9Q9XTU3"/>
<feature type="compositionally biased region" description="Low complexity" evidence="1">
    <location>
        <begin position="155"/>
        <end position="188"/>
    </location>
</feature>
<dbReference type="InterPro" id="IPR056770">
    <property type="entry name" value="Piezo_THU9_anchor"/>
</dbReference>
<evidence type="ECO:0000259" key="4">
    <source>
        <dbReference type="Pfam" id="PF24874"/>
    </source>
</evidence>